<feature type="compositionally biased region" description="Basic and acidic residues" evidence="1">
    <location>
        <begin position="82"/>
        <end position="92"/>
    </location>
</feature>
<dbReference type="AlphaFoldDB" id="A0A5B7EL07"/>
<name>A0A5B7EL07_PORTR</name>
<feature type="region of interest" description="Disordered" evidence="1">
    <location>
        <begin position="63"/>
        <end position="92"/>
    </location>
</feature>
<dbReference type="EMBL" id="VSRR010002943">
    <property type="protein sequence ID" value="MPC33947.1"/>
    <property type="molecule type" value="Genomic_DNA"/>
</dbReference>
<evidence type="ECO:0000313" key="2">
    <source>
        <dbReference type="EMBL" id="MPC33947.1"/>
    </source>
</evidence>
<reference evidence="2 3" key="1">
    <citation type="submission" date="2019-05" db="EMBL/GenBank/DDBJ databases">
        <title>Another draft genome of Portunus trituberculatus and its Hox gene families provides insights of decapod evolution.</title>
        <authorList>
            <person name="Jeong J.-H."/>
            <person name="Song I."/>
            <person name="Kim S."/>
            <person name="Choi T."/>
            <person name="Kim D."/>
            <person name="Ryu S."/>
            <person name="Kim W."/>
        </authorList>
    </citation>
    <scope>NUCLEOTIDE SEQUENCE [LARGE SCALE GENOMIC DNA]</scope>
    <source>
        <tissue evidence="2">Muscle</tissue>
    </source>
</reference>
<comment type="caution">
    <text evidence="2">The sequence shown here is derived from an EMBL/GenBank/DDBJ whole genome shotgun (WGS) entry which is preliminary data.</text>
</comment>
<protein>
    <submittedName>
        <fullName evidence="2">Uncharacterized protein</fullName>
    </submittedName>
</protein>
<keyword evidence="3" id="KW-1185">Reference proteome</keyword>
<accession>A0A5B7EL07</accession>
<evidence type="ECO:0000256" key="1">
    <source>
        <dbReference type="SAM" id="MobiDB-lite"/>
    </source>
</evidence>
<sequence length="124" mass="13216">MSRLADYFAIVGYDHKNDRKLSRAGQRGVLWAAGVCLLGWAAAEGSGTEGGMVGEEEGLSCHLVSLGHPSPTPTTGQGQCGRGKDRSGCGRRWTELDRLAPTPGDVMEHGKEGWTVYFTSPVLP</sequence>
<gene>
    <name evidence="2" type="ORF">E2C01_027315</name>
</gene>
<dbReference type="Proteomes" id="UP000324222">
    <property type="component" value="Unassembled WGS sequence"/>
</dbReference>
<proteinExistence type="predicted"/>
<evidence type="ECO:0000313" key="3">
    <source>
        <dbReference type="Proteomes" id="UP000324222"/>
    </source>
</evidence>
<organism evidence="2 3">
    <name type="scientific">Portunus trituberculatus</name>
    <name type="common">Swimming crab</name>
    <name type="synonym">Neptunus trituberculatus</name>
    <dbReference type="NCBI Taxonomy" id="210409"/>
    <lineage>
        <taxon>Eukaryota</taxon>
        <taxon>Metazoa</taxon>
        <taxon>Ecdysozoa</taxon>
        <taxon>Arthropoda</taxon>
        <taxon>Crustacea</taxon>
        <taxon>Multicrustacea</taxon>
        <taxon>Malacostraca</taxon>
        <taxon>Eumalacostraca</taxon>
        <taxon>Eucarida</taxon>
        <taxon>Decapoda</taxon>
        <taxon>Pleocyemata</taxon>
        <taxon>Brachyura</taxon>
        <taxon>Eubrachyura</taxon>
        <taxon>Portunoidea</taxon>
        <taxon>Portunidae</taxon>
        <taxon>Portuninae</taxon>
        <taxon>Portunus</taxon>
    </lineage>
</organism>